<reference evidence="2" key="1">
    <citation type="submission" date="2011-12" db="EMBL/GenBank/DDBJ databases">
        <authorList>
            <consortium name="The Broad Institute Genome Sequencing Platform"/>
            <person name="Russ C."/>
            <person name="Tyler B."/>
            <person name="Panabieres F."/>
            <person name="Shan W."/>
            <person name="Tripathy S."/>
            <person name="Grunwald N."/>
            <person name="Machado M."/>
            <person name="Young S.K."/>
            <person name="Zeng Q."/>
            <person name="Gargeya S."/>
            <person name="Fitzgerald M."/>
            <person name="Haas B."/>
            <person name="Abouelleil A."/>
            <person name="Alvarado L."/>
            <person name="Arachchi H.M."/>
            <person name="Berlin A."/>
            <person name="Chapman S.B."/>
            <person name="Gearin G."/>
            <person name="Goldberg J."/>
            <person name="Griggs A."/>
            <person name="Gujja S."/>
            <person name="Hansen M."/>
            <person name="Heiman D."/>
            <person name="Howarth C."/>
            <person name="Larimer J."/>
            <person name="Lui A."/>
            <person name="MacDonald P.J.P."/>
            <person name="McCowen C."/>
            <person name="Montmayeur A."/>
            <person name="Murphy C."/>
            <person name="Neiman D."/>
            <person name="Pearson M."/>
            <person name="Priest M."/>
            <person name="Roberts A."/>
            <person name="Saif S."/>
            <person name="Shea T."/>
            <person name="Sisk P."/>
            <person name="Stolte C."/>
            <person name="Sykes S."/>
            <person name="Wortman J."/>
            <person name="Nusbaum C."/>
            <person name="Birren B."/>
        </authorList>
    </citation>
    <scope>NUCLEOTIDE SEQUENCE [LARGE SCALE GENOMIC DNA]</scope>
    <source>
        <strain evidence="2">INRA-310</strain>
    </source>
</reference>
<dbReference type="RefSeq" id="XP_008911868.1">
    <property type="nucleotide sequence ID" value="XM_008913620.1"/>
</dbReference>
<dbReference type="AlphaFoldDB" id="W2PQJ9"/>
<dbReference type="GeneID" id="20192458"/>
<gene>
    <name evidence="1" type="ORF">PPTG_23859</name>
</gene>
<protein>
    <submittedName>
        <fullName evidence="1">Uncharacterized protein</fullName>
    </submittedName>
</protein>
<sequence length="68" mass="7336">MGSASDGNWFRRTGITLNGVGESSGTSSYVNNVLSPDAFIHNARPITLADILTTFLFVVIHVRSDIII</sequence>
<evidence type="ECO:0000313" key="2">
    <source>
        <dbReference type="Proteomes" id="UP000018817"/>
    </source>
</evidence>
<reference evidence="1 2" key="2">
    <citation type="submission" date="2013-11" db="EMBL/GenBank/DDBJ databases">
        <title>The Genome Sequence of Phytophthora parasitica INRA-310.</title>
        <authorList>
            <consortium name="The Broad Institute Genomics Platform"/>
            <person name="Russ C."/>
            <person name="Tyler B."/>
            <person name="Panabieres F."/>
            <person name="Shan W."/>
            <person name="Tripathy S."/>
            <person name="Grunwald N."/>
            <person name="Machado M."/>
            <person name="Johnson C.S."/>
            <person name="Arredondo F."/>
            <person name="Hong C."/>
            <person name="Coffey M."/>
            <person name="Young S.K."/>
            <person name="Zeng Q."/>
            <person name="Gargeya S."/>
            <person name="Fitzgerald M."/>
            <person name="Abouelleil A."/>
            <person name="Alvarado L."/>
            <person name="Chapman S.B."/>
            <person name="Gainer-Dewar J."/>
            <person name="Goldberg J."/>
            <person name="Griggs A."/>
            <person name="Gujja S."/>
            <person name="Hansen M."/>
            <person name="Howarth C."/>
            <person name="Imamovic A."/>
            <person name="Ireland A."/>
            <person name="Larimer J."/>
            <person name="McCowan C."/>
            <person name="Murphy C."/>
            <person name="Pearson M."/>
            <person name="Poon T.W."/>
            <person name="Priest M."/>
            <person name="Roberts A."/>
            <person name="Saif S."/>
            <person name="Shea T."/>
            <person name="Sykes S."/>
            <person name="Wortman J."/>
            <person name="Nusbaum C."/>
            <person name="Birren B."/>
        </authorList>
    </citation>
    <scope>NUCLEOTIDE SEQUENCE [LARGE SCALE GENOMIC DNA]</scope>
    <source>
        <strain evidence="1 2">INRA-310</strain>
    </source>
</reference>
<proteinExistence type="predicted"/>
<organism evidence="1 2">
    <name type="scientific">Phytophthora nicotianae (strain INRA-310)</name>
    <name type="common">Phytophthora parasitica</name>
    <dbReference type="NCBI Taxonomy" id="761204"/>
    <lineage>
        <taxon>Eukaryota</taxon>
        <taxon>Sar</taxon>
        <taxon>Stramenopiles</taxon>
        <taxon>Oomycota</taxon>
        <taxon>Peronosporomycetes</taxon>
        <taxon>Peronosporales</taxon>
        <taxon>Peronosporaceae</taxon>
        <taxon>Phytophthora</taxon>
    </lineage>
</organism>
<evidence type="ECO:0000313" key="1">
    <source>
        <dbReference type="EMBL" id="ETN02911.1"/>
    </source>
</evidence>
<dbReference type="EMBL" id="KI669614">
    <property type="protein sequence ID" value="ETN02911.1"/>
    <property type="molecule type" value="Genomic_DNA"/>
</dbReference>
<name>W2PQJ9_PHYN3</name>
<accession>W2PQJ9</accession>
<dbReference type="VEuPathDB" id="FungiDB:PPTG_23859"/>
<dbReference type="Proteomes" id="UP000018817">
    <property type="component" value="Unassembled WGS sequence"/>
</dbReference>